<accession>A0A8H6E508</accession>
<keyword evidence="2" id="KW-1185">Reference proteome</keyword>
<dbReference type="AlphaFoldDB" id="A0A8H6E508"/>
<sequence>MYLDFLFSLYAIEFDDEVFSLTVVNNITTASSGGSKWIAVHVVISTTLPRRLHHHTQSSAHHTVPAIPGAITVDRAGALEIIVGTTTYGNSPGAHGLALDTDGTFIYSADGMGHAD</sequence>
<reference evidence="1 2" key="1">
    <citation type="submission" date="2019-04" db="EMBL/GenBank/DDBJ databases">
        <title>Aspergillus burnettii sp. nov., novel species from soil in southeast Queensland.</title>
        <authorList>
            <person name="Gilchrist C.L.M."/>
            <person name="Pitt J.I."/>
            <person name="Lange L."/>
            <person name="Lacey H.J."/>
            <person name="Vuong D."/>
            <person name="Midgley D.J."/>
            <person name="Greenfield P."/>
            <person name="Bradbury M."/>
            <person name="Lacey E."/>
            <person name="Busk P.K."/>
            <person name="Pilgaard B."/>
            <person name="Chooi Y.H."/>
            <person name="Piggott A.M."/>
        </authorList>
    </citation>
    <scope>NUCLEOTIDE SEQUENCE [LARGE SCALE GENOMIC DNA]</scope>
    <source>
        <strain evidence="1 2">FRR 5400</strain>
    </source>
</reference>
<evidence type="ECO:0000313" key="1">
    <source>
        <dbReference type="EMBL" id="KAF5858678.1"/>
    </source>
</evidence>
<organism evidence="1 2">
    <name type="scientific">Petromyces alliaceus</name>
    <name type="common">Aspergillus alliaceus</name>
    <dbReference type="NCBI Taxonomy" id="209559"/>
    <lineage>
        <taxon>Eukaryota</taxon>
        <taxon>Fungi</taxon>
        <taxon>Dikarya</taxon>
        <taxon>Ascomycota</taxon>
        <taxon>Pezizomycotina</taxon>
        <taxon>Eurotiomycetes</taxon>
        <taxon>Eurotiomycetidae</taxon>
        <taxon>Eurotiales</taxon>
        <taxon>Aspergillaceae</taxon>
        <taxon>Aspergillus</taxon>
        <taxon>Aspergillus subgen. Circumdati</taxon>
    </lineage>
</organism>
<dbReference type="InterPro" id="IPR015943">
    <property type="entry name" value="WD40/YVTN_repeat-like_dom_sf"/>
</dbReference>
<name>A0A8H6E508_PETAA</name>
<dbReference type="EMBL" id="SPNV01000195">
    <property type="protein sequence ID" value="KAF5858678.1"/>
    <property type="molecule type" value="Genomic_DNA"/>
</dbReference>
<comment type="caution">
    <text evidence="1">The sequence shown here is derived from an EMBL/GenBank/DDBJ whole genome shotgun (WGS) entry which is preliminary data.</text>
</comment>
<evidence type="ECO:0000313" key="2">
    <source>
        <dbReference type="Proteomes" id="UP000541154"/>
    </source>
</evidence>
<gene>
    <name evidence="1" type="ORF">ETB97_003893</name>
</gene>
<dbReference type="Gene3D" id="2.130.10.10">
    <property type="entry name" value="YVTN repeat-like/Quinoprotein amine dehydrogenase"/>
    <property type="match status" value="1"/>
</dbReference>
<protein>
    <submittedName>
        <fullName evidence="1">Uncharacterized protein</fullName>
    </submittedName>
</protein>
<proteinExistence type="predicted"/>
<dbReference type="Proteomes" id="UP000541154">
    <property type="component" value="Unassembled WGS sequence"/>
</dbReference>